<feature type="domain" description="HTH marR-type" evidence="4">
    <location>
        <begin position="1"/>
        <end position="132"/>
    </location>
</feature>
<evidence type="ECO:0000256" key="1">
    <source>
        <dbReference type="ARBA" id="ARBA00023015"/>
    </source>
</evidence>
<dbReference type="InterPro" id="IPR036388">
    <property type="entry name" value="WH-like_DNA-bd_sf"/>
</dbReference>
<name>C8W3L7_DESAS</name>
<sequence length="137" mass="15914">MLLELTSAWDALEDVLSMHYARFSLSWPKFNTLVHLYMTGDRGLTQSELSKKMMVSRANITGLIERLEKENMVIRTNDPSDKRAFRVCLTNRALTLMNTFLPIHNNYVHKVISSLDRKEKEVFVKLLEKLKKGLESL</sequence>
<evidence type="ECO:0000313" key="6">
    <source>
        <dbReference type="Proteomes" id="UP000002217"/>
    </source>
</evidence>
<dbReference type="PANTHER" id="PTHR42756:SF1">
    <property type="entry name" value="TRANSCRIPTIONAL REPRESSOR OF EMRAB OPERON"/>
    <property type="match status" value="1"/>
</dbReference>
<keyword evidence="2" id="KW-0238">DNA-binding</keyword>
<accession>C8W3L7</accession>
<dbReference type="GO" id="GO:0003700">
    <property type="term" value="F:DNA-binding transcription factor activity"/>
    <property type="evidence" value="ECO:0007669"/>
    <property type="project" value="InterPro"/>
</dbReference>
<evidence type="ECO:0000256" key="2">
    <source>
        <dbReference type="ARBA" id="ARBA00023125"/>
    </source>
</evidence>
<keyword evidence="1" id="KW-0805">Transcription regulation</keyword>
<dbReference type="Pfam" id="PF01047">
    <property type="entry name" value="MarR"/>
    <property type="match status" value="1"/>
</dbReference>
<dbReference type="eggNOG" id="COG1846">
    <property type="taxonomic scope" value="Bacteria"/>
</dbReference>
<dbReference type="AlphaFoldDB" id="C8W3L7"/>
<evidence type="ECO:0000256" key="3">
    <source>
        <dbReference type="ARBA" id="ARBA00023163"/>
    </source>
</evidence>
<organism evidence="5 6">
    <name type="scientific">Desulfofarcimen acetoxidans (strain ATCC 49208 / DSM 771 / KCTC 5769 / VKM B-1644 / 5575)</name>
    <name type="common">Desulfotomaculum acetoxidans</name>
    <dbReference type="NCBI Taxonomy" id="485916"/>
    <lineage>
        <taxon>Bacteria</taxon>
        <taxon>Bacillati</taxon>
        <taxon>Bacillota</taxon>
        <taxon>Clostridia</taxon>
        <taxon>Eubacteriales</taxon>
        <taxon>Peptococcaceae</taxon>
        <taxon>Desulfofarcimen</taxon>
    </lineage>
</organism>
<dbReference type="InterPro" id="IPR036390">
    <property type="entry name" value="WH_DNA-bd_sf"/>
</dbReference>
<protein>
    <submittedName>
        <fullName evidence="5">Transcriptional regulator, MarR family</fullName>
    </submittedName>
</protein>
<dbReference type="SUPFAM" id="SSF46785">
    <property type="entry name" value="Winged helix' DNA-binding domain"/>
    <property type="match status" value="1"/>
</dbReference>
<dbReference type="PANTHER" id="PTHR42756">
    <property type="entry name" value="TRANSCRIPTIONAL REGULATOR, MARR"/>
    <property type="match status" value="1"/>
</dbReference>
<dbReference type="Proteomes" id="UP000002217">
    <property type="component" value="Chromosome"/>
</dbReference>
<evidence type="ECO:0000313" key="5">
    <source>
        <dbReference type="EMBL" id="ACV63803.1"/>
    </source>
</evidence>
<dbReference type="HOGENOM" id="CLU_083287_27_2_9"/>
<evidence type="ECO:0000259" key="4">
    <source>
        <dbReference type="PROSITE" id="PS50995"/>
    </source>
</evidence>
<dbReference type="PRINTS" id="PR00598">
    <property type="entry name" value="HTHMARR"/>
</dbReference>
<dbReference type="PROSITE" id="PS50995">
    <property type="entry name" value="HTH_MARR_2"/>
    <property type="match status" value="1"/>
</dbReference>
<dbReference type="STRING" id="485916.Dtox_3051"/>
<dbReference type="GO" id="GO:0003677">
    <property type="term" value="F:DNA binding"/>
    <property type="evidence" value="ECO:0007669"/>
    <property type="project" value="UniProtKB-KW"/>
</dbReference>
<keyword evidence="6" id="KW-1185">Reference proteome</keyword>
<dbReference type="Gene3D" id="1.10.10.10">
    <property type="entry name" value="Winged helix-like DNA-binding domain superfamily/Winged helix DNA-binding domain"/>
    <property type="match status" value="1"/>
</dbReference>
<dbReference type="EMBL" id="CP001720">
    <property type="protein sequence ID" value="ACV63803.1"/>
    <property type="molecule type" value="Genomic_DNA"/>
</dbReference>
<dbReference type="SMART" id="SM00347">
    <property type="entry name" value="HTH_MARR"/>
    <property type="match status" value="1"/>
</dbReference>
<keyword evidence="3" id="KW-0804">Transcription</keyword>
<proteinExistence type="predicted"/>
<gene>
    <name evidence="5" type="ordered locus">Dtox_3051</name>
</gene>
<reference evidence="5 6" key="1">
    <citation type="journal article" date="2009" name="Stand. Genomic Sci.">
        <title>Complete genome sequence of Desulfotomaculum acetoxidans type strain (5575).</title>
        <authorList>
            <person name="Spring S."/>
            <person name="Lapidus A."/>
            <person name="Schroder M."/>
            <person name="Gleim D."/>
            <person name="Sims D."/>
            <person name="Meincke L."/>
            <person name="Glavina Del Rio T."/>
            <person name="Tice H."/>
            <person name="Copeland A."/>
            <person name="Cheng J.F."/>
            <person name="Lucas S."/>
            <person name="Chen F."/>
            <person name="Nolan M."/>
            <person name="Bruce D."/>
            <person name="Goodwin L."/>
            <person name="Pitluck S."/>
            <person name="Ivanova N."/>
            <person name="Mavromatis K."/>
            <person name="Mikhailova N."/>
            <person name="Pati A."/>
            <person name="Chen A."/>
            <person name="Palaniappan K."/>
            <person name="Land M."/>
            <person name="Hauser L."/>
            <person name="Chang Y.J."/>
            <person name="Jeffries C.D."/>
            <person name="Chain P."/>
            <person name="Saunders E."/>
            <person name="Brettin T."/>
            <person name="Detter J.C."/>
            <person name="Goker M."/>
            <person name="Bristow J."/>
            <person name="Eisen J.A."/>
            <person name="Markowitz V."/>
            <person name="Hugenholtz P."/>
            <person name="Kyrpides N.C."/>
            <person name="Klenk H.P."/>
            <person name="Han C."/>
        </authorList>
    </citation>
    <scope>NUCLEOTIDE SEQUENCE [LARGE SCALE GENOMIC DNA]</scope>
    <source>
        <strain evidence="6">ATCC 49208 / DSM 771 / VKM B-1644</strain>
    </source>
</reference>
<dbReference type="InterPro" id="IPR000835">
    <property type="entry name" value="HTH_MarR-typ"/>
</dbReference>
<dbReference type="RefSeq" id="WP_015758495.1">
    <property type="nucleotide sequence ID" value="NC_013216.1"/>
</dbReference>
<dbReference type="KEGG" id="dae:Dtox_3051"/>